<gene>
    <name evidence="1" type="ORF">OGAPHI_003137</name>
</gene>
<dbReference type="OrthoDB" id="8041900at2759"/>
<comment type="caution">
    <text evidence="1">The sequence shown here is derived from an EMBL/GenBank/DDBJ whole genome shotgun (WGS) entry which is preliminary data.</text>
</comment>
<organism evidence="1 2">
    <name type="scientific">Ogataea philodendri</name>
    <dbReference type="NCBI Taxonomy" id="1378263"/>
    <lineage>
        <taxon>Eukaryota</taxon>
        <taxon>Fungi</taxon>
        <taxon>Dikarya</taxon>
        <taxon>Ascomycota</taxon>
        <taxon>Saccharomycotina</taxon>
        <taxon>Pichiomycetes</taxon>
        <taxon>Pichiales</taxon>
        <taxon>Pichiaceae</taxon>
        <taxon>Ogataea</taxon>
    </lineage>
</organism>
<accession>A0A9P8T5Y0</accession>
<dbReference type="AlphaFoldDB" id="A0A9P8T5Y0"/>
<reference evidence="1" key="2">
    <citation type="submission" date="2021-01" db="EMBL/GenBank/DDBJ databases">
        <authorList>
            <person name="Schikora-Tamarit M.A."/>
        </authorList>
    </citation>
    <scope>NUCLEOTIDE SEQUENCE</scope>
    <source>
        <strain evidence="1">CBS6075</strain>
    </source>
</reference>
<dbReference type="EMBL" id="JAEUBE010000183">
    <property type="protein sequence ID" value="KAH3667488.1"/>
    <property type="molecule type" value="Genomic_DNA"/>
</dbReference>
<proteinExistence type="predicted"/>
<evidence type="ECO:0000313" key="1">
    <source>
        <dbReference type="EMBL" id="KAH3667488.1"/>
    </source>
</evidence>
<evidence type="ECO:0000313" key="2">
    <source>
        <dbReference type="Proteomes" id="UP000769157"/>
    </source>
</evidence>
<reference evidence="1" key="1">
    <citation type="journal article" date="2021" name="Open Biol.">
        <title>Shared evolutionary footprints suggest mitochondrial oxidative damage underlies multiple complex I losses in fungi.</title>
        <authorList>
            <person name="Schikora-Tamarit M.A."/>
            <person name="Marcet-Houben M."/>
            <person name="Nosek J."/>
            <person name="Gabaldon T."/>
        </authorList>
    </citation>
    <scope>NUCLEOTIDE SEQUENCE</scope>
    <source>
        <strain evidence="1">CBS6075</strain>
    </source>
</reference>
<dbReference type="Proteomes" id="UP000769157">
    <property type="component" value="Unassembled WGS sequence"/>
</dbReference>
<protein>
    <submittedName>
        <fullName evidence="1">Uncharacterized protein</fullName>
    </submittedName>
</protein>
<dbReference type="GeneID" id="70235104"/>
<name>A0A9P8T5Y0_9ASCO</name>
<sequence length="432" mass="46361">MGFDSEPDRDRVDPDLASPVCDVGEQANVSWPLQESAPAADTVFSDGLSCVDVDGNLETNSPWSWAAGCCCVWLCAAWSCACWIWFWTSSDTLLLLRDNFLAALPRNSQSTSPLETPGLWNCSGGVRSLDKSSLNSWAIELKPVIIRSCLDLCDHLWENKRVLLLGELLLGWLERWVLSDLLVGLGVDVFDSVSVNVVGNVTLEESSVLLLIVVHQLLHVLRNVTTEDVLSQDLGIKLLSLDIPTWESGWGVRNVQSTVGSTLQGTEHSGTGGGSLQTNVQEHLEWSWAVLNSLGELELTLDLLNTGVGLVQTELLQSSSGNKQTSSVSSRPVGQTVGDTVSWQLVGVSSSQNNISGQGGRHNLGDDVLVGESNNQSVLWRVVLGLVLSNKSLSGVVVSLSLSSSSERSLVTGVVGGSLEVLGESHCECIKE</sequence>
<keyword evidence="2" id="KW-1185">Reference proteome</keyword>
<dbReference type="RefSeq" id="XP_046062300.1">
    <property type="nucleotide sequence ID" value="XM_046204083.1"/>
</dbReference>